<protein>
    <submittedName>
        <fullName evidence="2">Uncharacterized protein</fullName>
    </submittedName>
</protein>
<reference evidence="2 3" key="1">
    <citation type="journal article" date="2013" name="Genome Announc.">
        <title>Draft Genome Sequence of Strain JLT2015T, Belonging to the Family Sphingomonadaceae of the Alphaproteobacteria.</title>
        <authorList>
            <person name="Tang K."/>
            <person name="Liu K."/>
            <person name="Li S."/>
            <person name="Jiao N."/>
        </authorList>
    </citation>
    <scope>NUCLEOTIDE SEQUENCE [LARGE SCALE GENOMIC DNA]</scope>
    <source>
        <strain evidence="2 3">JLT2015</strain>
    </source>
</reference>
<evidence type="ECO:0000256" key="1">
    <source>
        <dbReference type="SAM" id="Phobius"/>
    </source>
</evidence>
<name>M2TNH3_9SPHN</name>
<dbReference type="AlphaFoldDB" id="M2TNH3"/>
<dbReference type="OrthoDB" id="9810066at2"/>
<organism evidence="2 3">
    <name type="scientific">Pacificimonas flava</name>
    <dbReference type="NCBI Taxonomy" id="1234595"/>
    <lineage>
        <taxon>Bacteria</taxon>
        <taxon>Pseudomonadati</taxon>
        <taxon>Pseudomonadota</taxon>
        <taxon>Alphaproteobacteria</taxon>
        <taxon>Sphingomonadales</taxon>
        <taxon>Sphingosinicellaceae</taxon>
        <taxon>Pacificimonas</taxon>
    </lineage>
</organism>
<dbReference type="Proteomes" id="UP000011717">
    <property type="component" value="Unassembled WGS sequence"/>
</dbReference>
<gene>
    <name evidence="2" type="ORF">C725_1177</name>
</gene>
<dbReference type="EMBL" id="AMRV01000003">
    <property type="protein sequence ID" value="EMD83276.1"/>
    <property type="molecule type" value="Genomic_DNA"/>
</dbReference>
<accession>M2TNH3</accession>
<keyword evidence="3" id="KW-1185">Reference proteome</keyword>
<sequence length="168" mass="17972">MGENRQAAGEAIEIESDRRFQERLWTLQRVCWLVMFGLVCAALLGATGAGGSLAAGKTSGMGASVEYPRIARWQRAERVEISLAPSAMSESQLLLGRGFLDSFSVSSMTPQPKSTQARSDGVLLTFGKSSGAPGTVSIMVRPEKPSLPKEMHLTIDGARLSFTSIVLP</sequence>
<dbReference type="RefSeq" id="WP_008600878.1">
    <property type="nucleotide sequence ID" value="NZ_AMRV01000003.1"/>
</dbReference>
<comment type="caution">
    <text evidence="2">The sequence shown here is derived from an EMBL/GenBank/DDBJ whole genome shotgun (WGS) entry which is preliminary data.</text>
</comment>
<evidence type="ECO:0000313" key="2">
    <source>
        <dbReference type="EMBL" id="EMD83276.1"/>
    </source>
</evidence>
<feature type="transmembrane region" description="Helical" evidence="1">
    <location>
        <begin position="32"/>
        <end position="55"/>
    </location>
</feature>
<keyword evidence="1" id="KW-1133">Transmembrane helix</keyword>
<keyword evidence="1" id="KW-0812">Transmembrane</keyword>
<proteinExistence type="predicted"/>
<keyword evidence="1" id="KW-0472">Membrane</keyword>
<evidence type="ECO:0000313" key="3">
    <source>
        <dbReference type="Proteomes" id="UP000011717"/>
    </source>
</evidence>